<evidence type="ECO:0000313" key="2">
    <source>
        <dbReference type="EMBL" id="KFO19458.1"/>
    </source>
</evidence>
<dbReference type="AlphaFoldDB" id="A0A091CPE3"/>
<gene>
    <name evidence="2" type="ORF">H920_19174</name>
</gene>
<feature type="compositionally biased region" description="Polar residues" evidence="1">
    <location>
        <begin position="32"/>
        <end position="44"/>
    </location>
</feature>
<evidence type="ECO:0000313" key="3">
    <source>
        <dbReference type="Proteomes" id="UP000028990"/>
    </source>
</evidence>
<protein>
    <submittedName>
        <fullName evidence="2">Uncharacterized protein</fullName>
    </submittedName>
</protein>
<keyword evidence="3" id="KW-1185">Reference proteome</keyword>
<dbReference type="EMBL" id="KN125037">
    <property type="protein sequence ID" value="KFO19458.1"/>
    <property type="molecule type" value="Genomic_DNA"/>
</dbReference>
<proteinExistence type="predicted"/>
<accession>A0A091CPE3</accession>
<reference evidence="2 3" key="1">
    <citation type="submission" date="2013-11" db="EMBL/GenBank/DDBJ databases">
        <title>The Damaraland mole rat (Fukomys damarensis) genome and evolution of African mole rats.</title>
        <authorList>
            <person name="Gladyshev V.N."/>
            <person name="Fang X."/>
        </authorList>
    </citation>
    <scope>NUCLEOTIDE SEQUENCE [LARGE SCALE GENOMIC DNA]</scope>
    <source>
        <tissue evidence="2">Liver</tissue>
    </source>
</reference>
<feature type="region of interest" description="Disordered" evidence="1">
    <location>
        <begin position="1"/>
        <end position="44"/>
    </location>
</feature>
<name>A0A091CPE3_FUKDA</name>
<dbReference type="Proteomes" id="UP000028990">
    <property type="component" value="Unassembled WGS sequence"/>
</dbReference>
<sequence>MAGESLPAAYAPLASGSRARQPQPGGEAQRQAMETPNSASTDCSAFSALPRTWVLE</sequence>
<evidence type="ECO:0000256" key="1">
    <source>
        <dbReference type="SAM" id="MobiDB-lite"/>
    </source>
</evidence>
<organism evidence="2 3">
    <name type="scientific">Fukomys damarensis</name>
    <name type="common">Damaraland mole rat</name>
    <name type="synonym">Cryptomys damarensis</name>
    <dbReference type="NCBI Taxonomy" id="885580"/>
    <lineage>
        <taxon>Eukaryota</taxon>
        <taxon>Metazoa</taxon>
        <taxon>Chordata</taxon>
        <taxon>Craniata</taxon>
        <taxon>Vertebrata</taxon>
        <taxon>Euteleostomi</taxon>
        <taxon>Mammalia</taxon>
        <taxon>Eutheria</taxon>
        <taxon>Euarchontoglires</taxon>
        <taxon>Glires</taxon>
        <taxon>Rodentia</taxon>
        <taxon>Hystricomorpha</taxon>
        <taxon>Bathyergidae</taxon>
        <taxon>Fukomys</taxon>
    </lineage>
</organism>